<evidence type="ECO:0000313" key="2">
    <source>
        <dbReference type="EMBL" id="GAA4702891.1"/>
    </source>
</evidence>
<protein>
    <recommendedName>
        <fullName evidence="4">DivIVA domain-containing protein</fullName>
    </recommendedName>
</protein>
<feature type="region of interest" description="Disordered" evidence="1">
    <location>
        <begin position="79"/>
        <end position="109"/>
    </location>
</feature>
<dbReference type="Proteomes" id="UP001500325">
    <property type="component" value="Unassembled WGS sequence"/>
</dbReference>
<evidence type="ECO:0000313" key="3">
    <source>
        <dbReference type="Proteomes" id="UP001500325"/>
    </source>
</evidence>
<dbReference type="PANTHER" id="PTHR35010">
    <property type="entry name" value="BLL4672 PROTEIN-RELATED"/>
    <property type="match status" value="1"/>
</dbReference>
<keyword evidence="3" id="KW-1185">Reference proteome</keyword>
<feature type="region of interest" description="Disordered" evidence="1">
    <location>
        <begin position="1"/>
        <end position="28"/>
    </location>
</feature>
<proteinExistence type="predicted"/>
<reference evidence="3" key="1">
    <citation type="journal article" date="2019" name="Int. J. Syst. Evol. Microbiol.">
        <title>The Global Catalogue of Microorganisms (GCM) 10K type strain sequencing project: providing services to taxonomists for standard genome sequencing and annotation.</title>
        <authorList>
            <consortium name="The Broad Institute Genomics Platform"/>
            <consortium name="The Broad Institute Genome Sequencing Center for Infectious Disease"/>
            <person name="Wu L."/>
            <person name="Ma J."/>
        </authorList>
    </citation>
    <scope>NUCLEOTIDE SEQUENCE [LARGE SCALE GENOMIC DNA]</scope>
    <source>
        <strain evidence="3">JCM 18055</strain>
    </source>
</reference>
<comment type="caution">
    <text evidence="2">The sequence shown here is derived from an EMBL/GenBank/DDBJ whole genome shotgun (WGS) entry which is preliminary data.</text>
</comment>
<feature type="compositionally biased region" description="Gly residues" evidence="1">
    <location>
        <begin position="16"/>
        <end position="25"/>
    </location>
</feature>
<gene>
    <name evidence="2" type="ORF">GCM10023215_47740</name>
</gene>
<name>A0ABP8XAG1_9PSEU</name>
<feature type="compositionally biased region" description="Basic and acidic residues" evidence="1">
    <location>
        <begin position="1"/>
        <end position="15"/>
    </location>
</feature>
<organism evidence="2 3">
    <name type="scientific">Pseudonocardia yuanmonensis</name>
    <dbReference type="NCBI Taxonomy" id="1095914"/>
    <lineage>
        <taxon>Bacteria</taxon>
        <taxon>Bacillati</taxon>
        <taxon>Actinomycetota</taxon>
        <taxon>Actinomycetes</taxon>
        <taxon>Pseudonocardiales</taxon>
        <taxon>Pseudonocardiaceae</taxon>
        <taxon>Pseudonocardia</taxon>
    </lineage>
</organism>
<accession>A0ABP8XAG1</accession>
<sequence>MQVEREVGVDGRHTGFDGGGAGPGPAGAETFTRVNGPRRTFPRSDAPWFLSVAGSMIGGVNRDELADFLRRARERLSPEEVGLPHGTRRRTPGLRREEVAQLAGSAATT</sequence>
<evidence type="ECO:0000256" key="1">
    <source>
        <dbReference type="SAM" id="MobiDB-lite"/>
    </source>
</evidence>
<evidence type="ECO:0008006" key="4">
    <source>
        <dbReference type="Google" id="ProtNLM"/>
    </source>
</evidence>
<dbReference type="EMBL" id="BAABIC010000018">
    <property type="protein sequence ID" value="GAA4702891.1"/>
    <property type="molecule type" value="Genomic_DNA"/>
</dbReference>